<accession>A0A565BA93</accession>
<dbReference type="AlphaFoldDB" id="A0A565BA93"/>
<name>A0A565BA93_9BRAS</name>
<dbReference type="EMBL" id="CABITT030000003">
    <property type="protein sequence ID" value="VVA98472.1"/>
    <property type="molecule type" value="Genomic_DNA"/>
</dbReference>
<evidence type="ECO:0000313" key="2">
    <source>
        <dbReference type="Proteomes" id="UP000489600"/>
    </source>
</evidence>
<comment type="caution">
    <text evidence="1">The sequence shown here is derived from an EMBL/GenBank/DDBJ whole genome shotgun (WGS) entry which is preliminary data.</text>
</comment>
<protein>
    <submittedName>
        <fullName evidence="1">Uncharacterized protein</fullName>
    </submittedName>
</protein>
<dbReference type="OrthoDB" id="10554528at2759"/>
<keyword evidence="2" id="KW-1185">Reference proteome</keyword>
<sequence length="79" mass="9176">MDRRDWRRELVRPTHRDFLAEMDFEGSSMAMPMDVDDDDLDSVDTFGHGGGFFSSSGRKPVDSDFFNRFQDDFDDSDIN</sequence>
<gene>
    <name evidence="1" type="ORF">ANE_LOCUS8917</name>
</gene>
<evidence type="ECO:0000313" key="1">
    <source>
        <dbReference type="EMBL" id="VVA98472.1"/>
    </source>
</evidence>
<dbReference type="Proteomes" id="UP000489600">
    <property type="component" value="Unassembled WGS sequence"/>
</dbReference>
<reference evidence="1" key="1">
    <citation type="submission" date="2019-07" db="EMBL/GenBank/DDBJ databases">
        <authorList>
            <person name="Dittberner H."/>
        </authorList>
    </citation>
    <scope>NUCLEOTIDE SEQUENCE [LARGE SCALE GENOMIC DNA]</scope>
</reference>
<proteinExistence type="predicted"/>
<organism evidence="1 2">
    <name type="scientific">Arabis nemorensis</name>
    <dbReference type="NCBI Taxonomy" id="586526"/>
    <lineage>
        <taxon>Eukaryota</taxon>
        <taxon>Viridiplantae</taxon>
        <taxon>Streptophyta</taxon>
        <taxon>Embryophyta</taxon>
        <taxon>Tracheophyta</taxon>
        <taxon>Spermatophyta</taxon>
        <taxon>Magnoliopsida</taxon>
        <taxon>eudicotyledons</taxon>
        <taxon>Gunneridae</taxon>
        <taxon>Pentapetalae</taxon>
        <taxon>rosids</taxon>
        <taxon>malvids</taxon>
        <taxon>Brassicales</taxon>
        <taxon>Brassicaceae</taxon>
        <taxon>Arabideae</taxon>
        <taxon>Arabis</taxon>
    </lineage>
</organism>